<evidence type="ECO:0000313" key="4">
    <source>
        <dbReference type="Proteomes" id="UP000214365"/>
    </source>
</evidence>
<dbReference type="AlphaFoldDB" id="A0A225ABK4"/>
<evidence type="ECO:0000259" key="2">
    <source>
        <dbReference type="Pfam" id="PF24676"/>
    </source>
</evidence>
<evidence type="ECO:0000259" key="1">
    <source>
        <dbReference type="Pfam" id="PF24674"/>
    </source>
</evidence>
<dbReference type="CDD" id="cd00882">
    <property type="entry name" value="Ras_like_GTPase"/>
    <property type="match status" value="1"/>
</dbReference>
<dbReference type="SUPFAM" id="SSF52540">
    <property type="entry name" value="P-loop containing nucleoside triphosphate hydrolases"/>
    <property type="match status" value="1"/>
</dbReference>
<proteinExistence type="predicted"/>
<dbReference type="Pfam" id="PF24674">
    <property type="entry name" value="MACPF_SNTX"/>
    <property type="match status" value="1"/>
</dbReference>
<dbReference type="InterPro" id="IPR027417">
    <property type="entry name" value="P-loop_NTPase"/>
</dbReference>
<feature type="domain" description="SNTX MACPF/CDC-like" evidence="1">
    <location>
        <begin position="8"/>
        <end position="247"/>
    </location>
</feature>
<comment type="caution">
    <text evidence="3">The sequence shown here is derived from an EMBL/GenBank/DDBJ whole genome shotgun (WGS) entry which is preliminary data.</text>
</comment>
<dbReference type="GeneID" id="31005942"/>
<dbReference type="Proteomes" id="UP000214365">
    <property type="component" value="Unassembled WGS sequence"/>
</dbReference>
<gene>
    <name evidence="3" type="ORF">UA08_06186</name>
</gene>
<evidence type="ECO:0000313" key="3">
    <source>
        <dbReference type="EMBL" id="OKL58362.1"/>
    </source>
</evidence>
<reference evidence="3 4" key="1">
    <citation type="submission" date="2015-06" db="EMBL/GenBank/DDBJ databases">
        <title>Talaromyces atroroseus IBT 11181 draft genome.</title>
        <authorList>
            <person name="Rasmussen K.B."/>
            <person name="Rasmussen S."/>
            <person name="Petersen B."/>
            <person name="Sicheritz-Ponten T."/>
            <person name="Mortensen U.H."/>
            <person name="Thrane U."/>
        </authorList>
    </citation>
    <scope>NUCLEOTIDE SEQUENCE [LARGE SCALE GENOMIC DNA]</scope>
    <source>
        <strain evidence="3 4">IBT 11181</strain>
    </source>
</reference>
<name>A0A225ABK4_TALAT</name>
<dbReference type="EMBL" id="LFMY01000009">
    <property type="protein sequence ID" value="OKL58362.1"/>
    <property type="molecule type" value="Genomic_DNA"/>
</dbReference>
<dbReference type="InterPro" id="IPR056072">
    <property type="entry name" value="SNTX_MACPF/CDC-like_dom"/>
</dbReference>
<dbReference type="OrthoDB" id="8954335at2759"/>
<accession>A0A225ABK4</accession>
<dbReference type="PANTHER" id="PTHR32046">
    <property type="entry name" value="G DOMAIN-CONTAINING PROTEIN"/>
    <property type="match status" value="1"/>
</dbReference>
<dbReference type="InterPro" id="IPR056073">
    <property type="entry name" value="DUF7656"/>
</dbReference>
<dbReference type="STRING" id="1441469.A0A225ABK4"/>
<feature type="domain" description="DUF7656" evidence="2">
    <location>
        <begin position="311"/>
        <end position="362"/>
    </location>
</feature>
<dbReference type="Pfam" id="PF24676">
    <property type="entry name" value="DUF7656"/>
    <property type="match status" value="1"/>
</dbReference>
<dbReference type="Gene3D" id="3.40.50.300">
    <property type="entry name" value="P-loop containing nucleotide triphosphate hydrolases"/>
    <property type="match status" value="1"/>
</dbReference>
<dbReference type="RefSeq" id="XP_020118483.1">
    <property type="nucleotide sequence ID" value="XM_020268482.1"/>
</dbReference>
<dbReference type="PANTHER" id="PTHR32046:SF11">
    <property type="entry name" value="IMMUNE-ASSOCIATED NUCLEOTIDE-BINDING PROTEIN 10-LIKE"/>
    <property type="match status" value="1"/>
</dbReference>
<organism evidence="3 4">
    <name type="scientific">Talaromyces atroroseus</name>
    <dbReference type="NCBI Taxonomy" id="1441469"/>
    <lineage>
        <taxon>Eukaryota</taxon>
        <taxon>Fungi</taxon>
        <taxon>Dikarya</taxon>
        <taxon>Ascomycota</taxon>
        <taxon>Pezizomycotina</taxon>
        <taxon>Eurotiomycetes</taxon>
        <taxon>Eurotiomycetidae</taxon>
        <taxon>Eurotiales</taxon>
        <taxon>Trichocomaceae</taxon>
        <taxon>Talaromyces</taxon>
        <taxon>Talaromyces sect. Trachyspermi</taxon>
    </lineage>
</organism>
<protein>
    <submittedName>
        <fullName evidence="3">Uncharacterized protein</fullName>
    </submittedName>
</protein>
<sequence>MSAPPVLVRPALGEAASLGTLYDARTDSFLPLSALQTQPPSSLITKTDIHDSDTRDLDIKAQLGASFLAGLVNVEGSRKYLSEGRDSNLVAHQSLLYSVTKVSERLEFQTKEVEDSISWSALEKGYATHIVFEIIWGSRSVVTAKQILSREDNAKAVTGNLASQLKCWETFGEGRGDMVNRDESLDRSLEVTVFGDVLPSDGLIPTDLASAFRFLTNIPTYIGNANSGKGKPLTYKLMPISLLAGVVNRMISIPLVINNLETECFENFVQIFDEITAIRQELNDYRAFLGENRGYVPPDHIRSVEVKISESRHLETLLNDPTHRVRVILKDQDAVEEKLDVPRIVLIRNAEVIILDVLQDRKLSSSKRFAQSIEAYLDNGSPKPVRRVVMKIPCPKIYCGSTTSHNWFCTRCGTLIEYGHIDDYLYCDCGRCKYTSWSFRCSNTKHGLDFSTYDSVTLAQLLKSLEPFEELNILGKSTWINAFVNYLSFPSLDEAMNMEKLCWRIPFAFNTYSVRDDGEFEKIKVSYGFERHSENEPVVRQVSIEEVDGTTGESATQNATVHRVMIGECLVRIIDTPGIGDTRGASQDKKNMADILSVIRTYEKLHGILILLKPNEQRLSVTLRFCIQELLTHLHRDAAKNIAFGFTNTRGTSYTPGDTFDPLQAQLNKYRHVDIGLRSRNKQHEKSLGHFEENRKSWEHLVEESKRLLDHSKSILPHRVTSTVNLYETRHRIFQMTEPMAAIAEKIKSTIMINEDQIKDLTQSDLKKKDLEENMKIRVNTLTAVAVENPRTACAHADCVEHSNTGLIGMDGKPMLGTVYKTFHLWNFHLHIKHEYEDGSTEMDNPMVIEALERNASDREKKEAAIASKVKLIEDLELELKMVRDAAAQFSIFLRRNAIMPVNDATLDYLDLQIEQEKGKISEGGSRDKFKRLSDFRKQYEQEVKILTEYWQKGDSQKLLDQADVEGLMQHLYSLQHYGSQLQQANQVLNRIGVISNREKTNVIHAKAHFTERAGQSIKTQKAAAITVNEVAERQTAFNSSFISWVPKYATALWSNRFWMKKK</sequence>
<keyword evidence="4" id="KW-1185">Reference proteome</keyword>